<sequence length="297" mass="33438">MNIEQAKSIQLTDYMHSIGCTLIKQQGVSLWYLSPLRAESEPSFKINLNRNEWYDFGAGVGGDIIRLVMELHRTTDVGEVLRILGNKPISHDSLSFRPQESFQCFEDISVKPLENVALLQFLAERKIPADIAAAYCKEVHYKLGSKPYFAIGFENVSGGYELRNKYFKGCISPKAISHIGNTNRSCCLFEGFMDMLSFQTLCRQKGVDLVKYDIVVLNSVGNVSASISPLRNYEQVHCYLDNDSAGQRATAEIGRQLGSKLIDRSLSYALHKDLNDYLCGKPIASEKHIIKPRKMKL</sequence>
<dbReference type="EMBL" id="HG934468">
    <property type="protein sequence ID" value="CDN31157.1"/>
    <property type="molecule type" value="Genomic_DNA"/>
</dbReference>
<protein>
    <submittedName>
        <fullName evidence="2">DNA primase</fullName>
        <ecNumber evidence="2">2.7.7.-</ecNumber>
    </submittedName>
</protein>
<accession>A0A060R7H1</accession>
<dbReference type="EC" id="2.7.7.-" evidence="2"/>
<evidence type="ECO:0000259" key="1">
    <source>
        <dbReference type="Pfam" id="PF01807"/>
    </source>
</evidence>
<dbReference type="InterPro" id="IPR036977">
    <property type="entry name" value="DNA_primase_Znf_CHC2"/>
</dbReference>
<dbReference type="InterPro" id="IPR002694">
    <property type="entry name" value="Znf_CHC2"/>
</dbReference>
<dbReference type="GO" id="GO:0008270">
    <property type="term" value="F:zinc ion binding"/>
    <property type="evidence" value="ECO:0007669"/>
    <property type="project" value="InterPro"/>
</dbReference>
<evidence type="ECO:0000313" key="3">
    <source>
        <dbReference type="Proteomes" id="UP000027616"/>
    </source>
</evidence>
<keyword evidence="2" id="KW-0548">Nucleotidyltransferase</keyword>
<dbReference type="PATRIC" id="fig|1433126.3.peg.1057"/>
<keyword evidence="3" id="KW-1185">Reference proteome</keyword>
<dbReference type="GO" id="GO:0003899">
    <property type="term" value="F:DNA-directed RNA polymerase activity"/>
    <property type="evidence" value="ECO:0007669"/>
    <property type="project" value="InterPro"/>
</dbReference>
<dbReference type="Gene3D" id="3.90.580.10">
    <property type="entry name" value="Zinc finger, CHC2-type domain"/>
    <property type="match status" value="1"/>
</dbReference>
<reference evidence="2 3" key="1">
    <citation type="journal article" date="2015" name="Genome Announc.">
        <title>Complete Genome Sequence of the Novel Leech Symbiont Mucinivorans hirudinis M3T.</title>
        <authorList>
            <person name="Nelson M.C."/>
            <person name="Bomar L."/>
            <person name="Graf J."/>
        </authorList>
    </citation>
    <scope>NUCLEOTIDE SEQUENCE [LARGE SCALE GENOMIC DNA]</scope>
    <source>
        <strain evidence="3">M3</strain>
    </source>
</reference>
<dbReference type="GO" id="GO:0006260">
    <property type="term" value="P:DNA replication"/>
    <property type="evidence" value="ECO:0007669"/>
    <property type="project" value="InterPro"/>
</dbReference>
<dbReference type="OrthoDB" id="8536512at2"/>
<dbReference type="Pfam" id="PF01807">
    <property type="entry name" value="Zn_ribbon_DnaG"/>
    <property type="match status" value="1"/>
</dbReference>
<dbReference type="STRING" id="1433126.BN938_1061"/>
<dbReference type="Pfam" id="PF13155">
    <property type="entry name" value="Toprim_2"/>
    <property type="match status" value="1"/>
</dbReference>
<name>A0A060R7H1_9BACT</name>
<gene>
    <name evidence="2" type="ORF">BN938_1061</name>
</gene>
<dbReference type="GO" id="GO:0003677">
    <property type="term" value="F:DNA binding"/>
    <property type="evidence" value="ECO:0007669"/>
    <property type="project" value="InterPro"/>
</dbReference>
<proteinExistence type="predicted"/>
<dbReference type="Gene3D" id="3.40.1360.10">
    <property type="match status" value="1"/>
</dbReference>
<feature type="domain" description="Zinc finger CHC2-type" evidence="1">
    <location>
        <begin position="23"/>
        <end position="75"/>
    </location>
</feature>
<dbReference type="HOGENOM" id="CLU_070537_1_0_10"/>
<keyword evidence="2" id="KW-0808">Transferase</keyword>
<evidence type="ECO:0000313" key="2">
    <source>
        <dbReference type="EMBL" id="CDN31157.1"/>
    </source>
</evidence>
<dbReference type="eggNOG" id="COG0358">
    <property type="taxonomic scope" value="Bacteria"/>
</dbReference>
<dbReference type="KEGG" id="rbc:BN938_1061"/>
<dbReference type="AlphaFoldDB" id="A0A060R7H1"/>
<dbReference type="Proteomes" id="UP000027616">
    <property type="component" value="Chromosome I"/>
</dbReference>
<dbReference type="SUPFAM" id="SSF56731">
    <property type="entry name" value="DNA primase core"/>
    <property type="match status" value="1"/>
</dbReference>
<organism evidence="2 3">
    <name type="scientific">Mucinivorans hirudinis</name>
    <dbReference type="NCBI Taxonomy" id="1433126"/>
    <lineage>
        <taxon>Bacteria</taxon>
        <taxon>Pseudomonadati</taxon>
        <taxon>Bacteroidota</taxon>
        <taxon>Bacteroidia</taxon>
        <taxon>Bacteroidales</taxon>
        <taxon>Rikenellaceae</taxon>
        <taxon>Mucinivorans</taxon>
    </lineage>
</organism>
<dbReference type="SUPFAM" id="SSF57783">
    <property type="entry name" value="Zinc beta-ribbon"/>
    <property type="match status" value="1"/>
</dbReference>